<dbReference type="AlphaFoldDB" id="A0A7W7Y9R3"/>
<evidence type="ECO:0000256" key="1">
    <source>
        <dbReference type="SAM" id="MobiDB-lite"/>
    </source>
</evidence>
<name>A0A7W7Y9R3_9BACT</name>
<sequence>MNSGKSARSLVCWLTLCLLATQGRADFPPLALKAVSQQQIVSPTDIANAGDGSGRLFVCDQSGIVYIIRDGMLLPQPFLDARSKLVPRAPTTYLFPLSSSYEERGLLSIAFHPNYNQRDGLGQPKPGFGKFYIFYSAPSPNVASGSSPVNCRSTISEFSVSTTDPNTADINSERVVLSYDKPQANHNGGQLRFGPDGLLYISAGDGGGQHDNQDGHAGGSGTSSPGPSGGLGNAQDKTRLLGKILRIDPLGSSGPGGQYGIPATNPFVGAGGGVREEIYAFGLRNPWRFSFDDGPGGNGTMFEADVGQDKVEEVNIITSGGNYGWRVMEGTLTHDGTAPNSGLPLISPIAQYAHIGVTTGTPALPQIGASIIGGFVYRGSAIPALQGRYVFGDYSQSIASANGTLLGIEETSPGSGTWNFSKLVIAGGNPLTTRVYAFGRDEAGEIYVATKVSRGPFELDANGKPTGAIYKIVQAQVSTATLTPAHDNSIYSDFVNNSNALGDLYSGNNANSAPRRALFSFDVTSGLPGGAQVTSASLTLNLKNAASNLNHPMATMALYSLKAGWGEGTSLASGGGGSGTAATTGDATWIASLYDATSPIRWVTPGGVFSSTSSATNTVGTALGSYVWSSQQMGADVQGWLTTPASNFGWILVGDESASATARVFTSREGSASLQPKLVVSYNPVAPPLSRRDSWLRQYYPTPGTYVDDNADPDNDGVANLVEYAFAFSPLSANSASAGLQAGVSAAAGNTTFTLVFRRDPRATDLTYQMQTSDDLVTWSTITQSSAGGAPSGTGFVTETDAPGESPVKNVTAAETLSVNPRRFARLRIIRVAQ</sequence>
<evidence type="ECO:0000313" key="5">
    <source>
        <dbReference type="Proteomes" id="UP000590740"/>
    </source>
</evidence>
<dbReference type="EMBL" id="JACHIG010000003">
    <property type="protein sequence ID" value="MBB5032189.1"/>
    <property type="molecule type" value="Genomic_DNA"/>
</dbReference>
<accession>A0A7W7Y9R3</accession>
<comment type="caution">
    <text evidence="4">The sequence shown here is derived from an EMBL/GenBank/DDBJ whole genome shotgun (WGS) entry which is preliminary data.</text>
</comment>
<evidence type="ECO:0000256" key="2">
    <source>
        <dbReference type="SAM" id="SignalP"/>
    </source>
</evidence>
<dbReference type="PANTHER" id="PTHR19328:SF75">
    <property type="entry name" value="ALDOSE SUGAR DEHYDROGENASE YLII"/>
    <property type="match status" value="1"/>
</dbReference>
<dbReference type="InterPro" id="IPR012938">
    <property type="entry name" value="Glc/Sorbosone_DH"/>
</dbReference>
<dbReference type="Gene3D" id="2.120.10.30">
    <property type="entry name" value="TolB, C-terminal domain"/>
    <property type="match status" value="1"/>
</dbReference>
<dbReference type="Proteomes" id="UP000590740">
    <property type="component" value="Unassembled WGS sequence"/>
</dbReference>
<evidence type="ECO:0000313" key="4">
    <source>
        <dbReference type="EMBL" id="MBB5032189.1"/>
    </source>
</evidence>
<dbReference type="SUPFAM" id="SSF50952">
    <property type="entry name" value="Soluble quinoprotein glucose dehydrogenase"/>
    <property type="match status" value="1"/>
</dbReference>
<feature type="signal peptide" evidence="2">
    <location>
        <begin position="1"/>
        <end position="25"/>
    </location>
</feature>
<feature type="compositionally biased region" description="Gly residues" evidence="1">
    <location>
        <begin position="216"/>
        <end position="232"/>
    </location>
</feature>
<dbReference type="InterPro" id="IPR011042">
    <property type="entry name" value="6-blade_b-propeller_TolB-like"/>
</dbReference>
<keyword evidence="2" id="KW-0732">Signal</keyword>
<dbReference type="PANTHER" id="PTHR19328">
    <property type="entry name" value="HEDGEHOG-INTERACTING PROTEIN"/>
    <property type="match status" value="1"/>
</dbReference>
<keyword evidence="5" id="KW-1185">Reference proteome</keyword>
<protein>
    <submittedName>
        <fullName evidence="4">Glucose/arabinose dehydrogenase</fullName>
    </submittedName>
</protein>
<feature type="region of interest" description="Disordered" evidence="1">
    <location>
        <begin position="202"/>
        <end position="235"/>
    </location>
</feature>
<feature type="chain" id="PRO_5030825516" evidence="2">
    <location>
        <begin position="26"/>
        <end position="834"/>
    </location>
</feature>
<dbReference type="Pfam" id="PF07995">
    <property type="entry name" value="GSDH"/>
    <property type="match status" value="1"/>
</dbReference>
<dbReference type="NCBIfam" id="NF033679">
    <property type="entry name" value="DNRLRE_dom"/>
    <property type="match status" value="1"/>
</dbReference>
<reference evidence="4 5" key="1">
    <citation type="submission" date="2020-08" db="EMBL/GenBank/DDBJ databases">
        <title>Genomic Encyclopedia of Type Strains, Phase IV (KMG-IV): sequencing the most valuable type-strain genomes for metagenomic binning, comparative biology and taxonomic classification.</title>
        <authorList>
            <person name="Goeker M."/>
        </authorList>
    </citation>
    <scope>NUCLEOTIDE SEQUENCE [LARGE SCALE GENOMIC DNA]</scope>
    <source>
        <strain evidence="4 5">DSM 12252</strain>
    </source>
</reference>
<evidence type="ECO:0000259" key="3">
    <source>
        <dbReference type="Pfam" id="PF07995"/>
    </source>
</evidence>
<gene>
    <name evidence="4" type="ORF">HNQ65_001766</name>
</gene>
<dbReference type="InterPro" id="IPR011041">
    <property type="entry name" value="Quinoprot_gluc/sorb_DH_b-prop"/>
</dbReference>
<dbReference type="RefSeq" id="WP_184339126.1">
    <property type="nucleotide sequence ID" value="NZ_JACHIG010000003.1"/>
</dbReference>
<organism evidence="4 5">
    <name type="scientific">Prosthecobacter vanneervenii</name>
    <dbReference type="NCBI Taxonomy" id="48466"/>
    <lineage>
        <taxon>Bacteria</taxon>
        <taxon>Pseudomonadati</taxon>
        <taxon>Verrucomicrobiota</taxon>
        <taxon>Verrucomicrobiia</taxon>
        <taxon>Verrucomicrobiales</taxon>
        <taxon>Verrucomicrobiaceae</taxon>
        <taxon>Prosthecobacter</taxon>
    </lineage>
</organism>
<proteinExistence type="predicted"/>
<feature type="domain" description="Glucose/Sorbosone dehydrogenase" evidence="3">
    <location>
        <begin position="43"/>
        <end position="392"/>
    </location>
</feature>